<feature type="compositionally biased region" description="Basic and acidic residues" evidence="1">
    <location>
        <begin position="349"/>
        <end position="362"/>
    </location>
</feature>
<dbReference type="EMBL" id="RKHG01000001">
    <property type="protein sequence ID" value="ROR53276.1"/>
    <property type="molecule type" value="Genomic_DNA"/>
</dbReference>
<dbReference type="AlphaFoldDB" id="A0A3N1ZQZ0"/>
<name>A0A3N1ZQZ0_9ACTN</name>
<evidence type="ECO:0000313" key="3">
    <source>
        <dbReference type="Proteomes" id="UP000275749"/>
    </source>
</evidence>
<sequence>MSDLQAFSATDLMAMNFPEPRWAVRGLICEGLNLIVGAPKFGKSWFCLNLAVAIASGGKALGQIEVEKGSVLYCALEDTPRRLQSRLNIVLGGDEVPDGITFVTEMPRMPEATNLIAEWLHEHHDARLVIIDVLRKVRSAADGRTGRSAYDEDYDSLGSIKRLADEFGIAVLVVHHTRKMADESDVFNEVAGSTGITGAADAILVAKRSRNAADAVLHLTGRDVVESEFGLLWDETRCQWNLAGDSLKEAAHAAVTAKVMGNVGDTMLQIIELAATYPMGIRAANVADALSIPEDTARRYMSRAENEGRLERIGRGIYASVRSVPSVPLPSQEHIADVIPLSGVSRSSRPNDESDNGTHRTPDICATCHEPMAIVEPGQTTHPNCGGGDQ</sequence>
<proteinExistence type="predicted"/>
<feature type="region of interest" description="Disordered" evidence="1">
    <location>
        <begin position="341"/>
        <end position="364"/>
    </location>
</feature>
<protein>
    <submittedName>
        <fullName evidence="2">AAA domain-containing protein</fullName>
    </submittedName>
</protein>
<dbReference type="Gene3D" id="3.40.50.300">
    <property type="entry name" value="P-loop containing nucleotide triphosphate hydrolases"/>
    <property type="match status" value="1"/>
</dbReference>
<dbReference type="RefSeq" id="WP_123574788.1">
    <property type="nucleotide sequence ID" value="NZ_RKHG01000001.1"/>
</dbReference>
<evidence type="ECO:0000313" key="2">
    <source>
        <dbReference type="EMBL" id="ROR53276.1"/>
    </source>
</evidence>
<accession>A0A3N1ZQZ0</accession>
<reference evidence="2 3" key="1">
    <citation type="submission" date="2018-11" db="EMBL/GenBank/DDBJ databases">
        <title>Sequencing the genomes of 1000 actinobacteria strains.</title>
        <authorList>
            <person name="Klenk H.-P."/>
        </authorList>
    </citation>
    <scope>NUCLEOTIDE SEQUENCE [LARGE SCALE GENOMIC DNA]</scope>
    <source>
        <strain evidence="2 3">DSM 10546</strain>
    </source>
</reference>
<dbReference type="Pfam" id="PF13481">
    <property type="entry name" value="AAA_25"/>
    <property type="match status" value="1"/>
</dbReference>
<dbReference type="SUPFAM" id="SSF52540">
    <property type="entry name" value="P-loop containing nucleoside triphosphate hydrolases"/>
    <property type="match status" value="1"/>
</dbReference>
<dbReference type="Proteomes" id="UP000275749">
    <property type="component" value="Unassembled WGS sequence"/>
</dbReference>
<dbReference type="InterPro" id="IPR027417">
    <property type="entry name" value="P-loop_NTPase"/>
</dbReference>
<evidence type="ECO:0000256" key="1">
    <source>
        <dbReference type="SAM" id="MobiDB-lite"/>
    </source>
</evidence>
<gene>
    <name evidence="2" type="ORF">EDD41_0411</name>
</gene>
<organism evidence="2 3">
    <name type="scientific">Luteococcus japonicus</name>
    <dbReference type="NCBI Taxonomy" id="33984"/>
    <lineage>
        <taxon>Bacteria</taxon>
        <taxon>Bacillati</taxon>
        <taxon>Actinomycetota</taxon>
        <taxon>Actinomycetes</taxon>
        <taxon>Propionibacteriales</taxon>
        <taxon>Propionibacteriaceae</taxon>
        <taxon>Luteococcus</taxon>
    </lineage>
</organism>
<comment type="caution">
    <text evidence="2">The sequence shown here is derived from an EMBL/GenBank/DDBJ whole genome shotgun (WGS) entry which is preliminary data.</text>
</comment>